<dbReference type="OrthoDB" id="10254737at2759"/>
<evidence type="ECO:0000256" key="4">
    <source>
        <dbReference type="ARBA" id="ARBA00022540"/>
    </source>
</evidence>
<dbReference type="GO" id="GO:0003743">
    <property type="term" value="F:translation initiation factor activity"/>
    <property type="evidence" value="ECO:0007669"/>
    <property type="project" value="UniProtKB-KW"/>
</dbReference>
<evidence type="ECO:0000256" key="3">
    <source>
        <dbReference type="ARBA" id="ARBA00022490"/>
    </source>
</evidence>
<dbReference type="Pfam" id="PF01008">
    <property type="entry name" value="IF-2B"/>
    <property type="match status" value="1"/>
</dbReference>
<keyword evidence="12" id="KW-1185">Reference proteome</keyword>
<evidence type="ECO:0000256" key="5">
    <source>
        <dbReference type="ARBA" id="ARBA00022917"/>
    </source>
</evidence>
<dbReference type="GO" id="GO:0006446">
    <property type="term" value="P:regulation of translational initiation"/>
    <property type="evidence" value="ECO:0007669"/>
    <property type="project" value="EnsemblFungi"/>
</dbReference>
<dbReference type="Gene3D" id="3.40.50.10470">
    <property type="entry name" value="Translation initiation factor eif-2b, domain 2"/>
    <property type="match status" value="1"/>
</dbReference>
<protein>
    <recommendedName>
        <fullName evidence="6">Translation initiation factor eIF2B subunit delta</fullName>
    </recommendedName>
    <alternativeName>
        <fullName evidence="7">eIF2B GDP-GTP exchange factor subunit delta</fullName>
    </alternativeName>
</protein>
<keyword evidence="5" id="KW-0648">Protein biosynthesis</keyword>
<reference evidence="12" key="1">
    <citation type="submission" date="2018-05" db="EMBL/GenBank/DDBJ databases">
        <title>Draft genome sequence of Stemphylium lycopersici strain CIDEFI 213.</title>
        <authorList>
            <person name="Medina R."/>
            <person name="Franco M.E.E."/>
            <person name="Lucentini C.G."/>
            <person name="Saparrat M.C.N."/>
            <person name="Balatti P.A."/>
        </authorList>
    </citation>
    <scope>NUCLEOTIDE SEQUENCE [LARGE SCALE GENOMIC DNA]</scope>
    <source>
        <strain evidence="12">CIDEFI 213</strain>
    </source>
</reference>
<dbReference type="InterPro" id="IPR042529">
    <property type="entry name" value="IF_2B-like_C"/>
</dbReference>
<dbReference type="GO" id="GO:0005851">
    <property type="term" value="C:eukaryotic translation initiation factor 2B complex"/>
    <property type="evidence" value="ECO:0007669"/>
    <property type="project" value="EnsemblFungi"/>
</dbReference>
<keyword evidence="4" id="KW-0396">Initiation factor</keyword>
<evidence type="ECO:0000256" key="2">
    <source>
        <dbReference type="ARBA" id="ARBA00007251"/>
    </source>
</evidence>
<feature type="compositionally biased region" description="Low complexity" evidence="10">
    <location>
        <begin position="18"/>
        <end position="36"/>
    </location>
</feature>
<evidence type="ECO:0000256" key="1">
    <source>
        <dbReference type="ARBA" id="ARBA00004514"/>
    </source>
</evidence>
<proteinExistence type="inferred from homology"/>
<accession>A0A364N0D5</accession>
<feature type="compositionally biased region" description="Basic and acidic residues" evidence="10">
    <location>
        <begin position="53"/>
        <end position="64"/>
    </location>
</feature>
<dbReference type="InterPro" id="IPR037171">
    <property type="entry name" value="NagB/RpiA_transferase-like"/>
</dbReference>
<organism evidence="11 12">
    <name type="scientific">Stemphylium lycopersici</name>
    <name type="common">Tomato gray leaf spot disease fungus</name>
    <name type="synonym">Thyrospora lycopersici</name>
    <dbReference type="NCBI Taxonomy" id="183478"/>
    <lineage>
        <taxon>Eukaryota</taxon>
        <taxon>Fungi</taxon>
        <taxon>Dikarya</taxon>
        <taxon>Ascomycota</taxon>
        <taxon>Pezizomycotina</taxon>
        <taxon>Dothideomycetes</taxon>
        <taxon>Pleosporomycetidae</taxon>
        <taxon>Pleosporales</taxon>
        <taxon>Pleosporineae</taxon>
        <taxon>Pleosporaceae</taxon>
        <taxon>Stemphylium</taxon>
    </lineage>
</organism>
<evidence type="ECO:0000313" key="11">
    <source>
        <dbReference type="EMBL" id="RAR08691.1"/>
    </source>
</evidence>
<dbReference type="EMBL" id="QGDH01000084">
    <property type="protein sequence ID" value="RAR08691.1"/>
    <property type="molecule type" value="Genomic_DNA"/>
</dbReference>
<dbReference type="GO" id="GO:0005829">
    <property type="term" value="C:cytosol"/>
    <property type="evidence" value="ECO:0007669"/>
    <property type="project" value="UniProtKB-SubCell"/>
</dbReference>
<comment type="subcellular location">
    <subcellularLocation>
        <location evidence="1">Cytoplasm</location>
        <location evidence="1">Cytosol</location>
    </subcellularLocation>
</comment>
<evidence type="ECO:0000256" key="8">
    <source>
        <dbReference type="ARBA" id="ARBA00046432"/>
    </source>
</evidence>
<comment type="similarity">
    <text evidence="2 9">Belongs to the eIF-2B alpha/beta/delta subunits family.</text>
</comment>
<feature type="compositionally biased region" description="Low complexity" evidence="10">
    <location>
        <begin position="69"/>
        <end position="81"/>
    </location>
</feature>
<dbReference type="GO" id="GO:0002183">
    <property type="term" value="P:cytoplasmic translational initiation"/>
    <property type="evidence" value="ECO:0007669"/>
    <property type="project" value="EnsemblFungi"/>
</dbReference>
<dbReference type="InterPro" id="IPR000649">
    <property type="entry name" value="IF-2B-related"/>
</dbReference>
<comment type="caution">
    <text evidence="11">The sequence shown here is derived from an EMBL/GenBank/DDBJ whole genome shotgun (WGS) entry which is preliminary data.</text>
</comment>
<dbReference type="STRING" id="183478.A0A364N0D5"/>
<dbReference type="Proteomes" id="UP000249619">
    <property type="component" value="Unassembled WGS sequence"/>
</dbReference>
<dbReference type="AlphaFoldDB" id="A0A364N0D5"/>
<dbReference type="PANTHER" id="PTHR10233">
    <property type="entry name" value="TRANSLATION INITIATION FACTOR EIF-2B"/>
    <property type="match status" value="1"/>
</dbReference>
<name>A0A364N0D5_STELY</name>
<dbReference type="PANTHER" id="PTHR10233:SF14">
    <property type="entry name" value="TRANSLATION INITIATION FACTOR EIF-2B SUBUNIT DELTA"/>
    <property type="match status" value="1"/>
</dbReference>
<keyword evidence="3" id="KW-0963">Cytoplasm</keyword>
<feature type="region of interest" description="Disordered" evidence="10">
    <location>
        <begin position="1"/>
        <end position="140"/>
    </location>
</feature>
<gene>
    <name evidence="11" type="ORF">DDE83_005895</name>
</gene>
<evidence type="ECO:0000256" key="7">
    <source>
        <dbReference type="ARBA" id="ARBA00044356"/>
    </source>
</evidence>
<evidence type="ECO:0000256" key="9">
    <source>
        <dbReference type="RuleBase" id="RU003814"/>
    </source>
</evidence>
<evidence type="ECO:0000256" key="6">
    <source>
        <dbReference type="ARBA" id="ARBA00044147"/>
    </source>
</evidence>
<comment type="subunit">
    <text evidence="8">Component of the translation initiation factor 2B (eIF2B) complex which is a heterodecamer of two sets of five different subunits: alpha, beta, gamma, delta and epsilon. Subunits alpha, beta and delta comprise a regulatory subcomplex and subunits epsilon and gamma comprise a catalytic subcomplex. Within the complex, the hexameric regulatory complex resides at the center, with the two heterodimeric catalytic subcomplexes bound on opposite sides.</text>
</comment>
<sequence length="506" mass="55106">MSEPSVSEPAQVPISDTAAAAPAPVSAPAPQEAAPATTNGDATDASKKLSPAELKKQKQAEKQAKRAQAKAAGGAPNQQQGPSKDGQRQQKDSKQTSKDEKSRPMALRQRPSQNNTPVVKEPEKKSKKDKEPKQTGLFFGHLYSQPRQRSLVGASKDVHPAVLALGLQYSSYEICGSTARMVAMLLVFKTVIEAYQTPPNNSLARHLTSHHLGPQIEFLKSCRPLSISMGNAIRWLKDIIIKIDPSTPENEAKRDLIEEIDIFIRERVTAADRLIRDLAATKIQAGDVILIYAASSIVEQTILHAHDSGIPFTVIVVDSKPLFEGKQLARKLANRGITVRYYLVTGASHAVKDATKVFLGAHAMMSNGRLYSRVGTALISMLAYSHSLPVIVLCQSVKFTEKVALDSIVGNEVAPAEEILSEAERRDLLPLKSRFPASKTDEKAASDDASADTTDVLKWIEDAKNLHHLQVLYDVTPAQYINMVITEYGSLPPSSVPVVHRLSTNI</sequence>
<dbReference type="SUPFAM" id="SSF100950">
    <property type="entry name" value="NagB/RpiA/CoA transferase-like"/>
    <property type="match status" value="1"/>
</dbReference>
<evidence type="ECO:0000313" key="12">
    <source>
        <dbReference type="Proteomes" id="UP000249619"/>
    </source>
</evidence>
<feature type="compositionally biased region" description="Basic and acidic residues" evidence="10">
    <location>
        <begin position="120"/>
        <end position="133"/>
    </location>
</feature>
<feature type="compositionally biased region" description="Basic and acidic residues" evidence="10">
    <location>
        <begin position="85"/>
        <end position="103"/>
    </location>
</feature>
<evidence type="ECO:0000256" key="10">
    <source>
        <dbReference type="SAM" id="MobiDB-lite"/>
    </source>
</evidence>
<dbReference type="GO" id="GO:0005085">
    <property type="term" value="F:guanyl-nucleotide exchange factor activity"/>
    <property type="evidence" value="ECO:0007669"/>
    <property type="project" value="EnsemblFungi"/>
</dbReference>